<keyword evidence="3" id="KW-1185">Reference proteome</keyword>
<comment type="caution">
    <text evidence="2">The sequence shown here is derived from an EMBL/GenBank/DDBJ whole genome shotgun (WGS) entry which is preliminary data.</text>
</comment>
<evidence type="ECO:0000313" key="3">
    <source>
        <dbReference type="Proteomes" id="UP000236893"/>
    </source>
</evidence>
<protein>
    <submittedName>
        <fullName evidence="2">DUF3995 domain-containing protein</fullName>
    </submittedName>
</protein>
<accession>A0A2S5A9E6</accession>
<keyword evidence="1" id="KW-0472">Membrane</keyword>
<proteinExistence type="predicted"/>
<reference evidence="2 3" key="1">
    <citation type="submission" date="2018-01" db="EMBL/GenBank/DDBJ databases">
        <authorList>
            <person name="Gaut B.S."/>
            <person name="Morton B.R."/>
            <person name="Clegg M.T."/>
            <person name="Duvall M.R."/>
        </authorList>
    </citation>
    <scope>NUCLEOTIDE SEQUENCE [LARGE SCALE GENOMIC DNA]</scope>
    <source>
        <strain evidence="2 3">HR-AV</strain>
    </source>
</reference>
<organism evidence="2 3">
    <name type="scientific">Solitalea longa</name>
    <dbReference type="NCBI Taxonomy" id="2079460"/>
    <lineage>
        <taxon>Bacteria</taxon>
        <taxon>Pseudomonadati</taxon>
        <taxon>Bacteroidota</taxon>
        <taxon>Sphingobacteriia</taxon>
        <taxon>Sphingobacteriales</taxon>
        <taxon>Sphingobacteriaceae</taxon>
        <taxon>Solitalea</taxon>
    </lineage>
</organism>
<dbReference type="InterPro" id="IPR025058">
    <property type="entry name" value="DUF3995"/>
</dbReference>
<dbReference type="RefSeq" id="WP_103787312.1">
    <property type="nucleotide sequence ID" value="NZ_PQVF01000001.1"/>
</dbReference>
<evidence type="ECO:0000313" key="2">
    <source>
        <dbReference type="EMBL" id="POY39210.1"/>
    </source>
</evidence>
<dbReference type="Proteomes" id="UP000236893">
    <property type="component" value="Unassembled WGS sequence"/>
</dbReference>
<keyword evidence="1" id="KW-1133">Transmembrane helix</keyword>
<gene>
    <name evidence="2" type="ORF">C3K47_01575</name>
</gene>
<dbReference type="Pfam" id="PF13160">
    <property type="entry name" value="DUF3995"/>
    <property type="match status" value="1"/>
</dbReference>
<feature type="transmembrane region" description="Helical" evidence="1">
    <location>
        <begin position="52"/>
        <end position="72"/>
    </location>
</feature>
<dbReference type="AlphaFoldDB" id="A0A2S5A9E6"/>
<evidence type="ECO:0000256" key="1">
    <source>
        <dbReference type="SAM" id="Phobius"/>
    </source>
</evidence>
<sequence length="141" mass="15745">MTTIISIILFLIFLFLAGIHFYWGLGGRWAADAVIPTKGNNVKVFNPKFLECFIVGLGLLAVGLFILTGAGITRFNLSLTFSKYGLWTIAIIFFLRSVGEFKYVGFFKRIKNTKFGRNDTKYYSPLCLLIGVLTVIMVLAG</sequence>
<feature type="transmembrane region" description="Helical" evidence="1">
    <location>
        <begin position="122"/>
        <end position="140"/>
    </location>
</feature>
<feature type="transmembrane region" description="Helical" evidence="1">
    <location>
        <begin position="84"/>
        <end position="101"/>
    </location>
</feature>
<dbReference type="EMBL" id="PQVF01000001">
    <property type="protein sequence ID" value="POY39210.1"/>
    <property type="molecule type" value="Genomic_DNA"/>
</dbReference>
<feature type="transmembrane region" description="Helical" evidence="1">
    <location>
        <begin position="6"/>
        <end position="31"/>
    </location>
</feature>
<dbReference type="OrthoDB" id="8590912at2"/>
<name>A0A2S5A9E6_9SPHI</name>
<keyword evidence="1" id="KW-0812">Transmembrane</keyword>